<evidence type="ECO:0000313" key="1">
    <source>
        <dbReference type="EMBL" id="MBX34853.1"/>
    </source>
</evidence>
<protein>
    <submittedName>
        <fullName evidence="1">Uncharacterized protein</fullName>
    </submittedName>
</protein>
<dbReference type="EMBL" id="GGEC01054369">
    <property type="protein sequence ID" value="MBX34853.1"/>
    <property type="molecule type" value="Transcribed_RNA"/>
</dbReference>
<reference evidence="1" key="1">
    <citation type="submission" date="2018-02" db="EMBL/GenBank/DDBJ databases">
        <title>Rhizophora mucronata_Transcriptome.</title>
        <authorList>
            <person name="Meera S.P."/>
            <person name="Sreeshan A."/>
            <person name="Augustine A."/>
        </authorList>
    </citation>
    <scope>NUCLEOTIDE SEQUENCE</scope>
    <source>
        <tissue evidence="1">Leaf</tissue>
    </source>
</reference>
<organism evidence="1">
    <name type="scientific">Rhizophora mucronata</name>
    <name type="common">Asiatic mangrove</name>
    <dbReference type="NCBI Taxonomy" id="61149"/>
    <lineage>
        <taxon>Eukaryota</taxon>
        <taxon>Viridiplantae</taxon>
        <taxon>Streptophyta</taxon>
        <taxon>Embryophyta</taxon>
        <taxon>Tracheophyta</taxon>
        <taxon>Spermatophyta</taxon>
        <taxon>Magnoliopsida</taxon>
        <taxon>eudicotyledons</taxon>
        <taxon>Gunneridae</taxon>
        <taxon>Pentapetalae</taxon>
        <taxon>rosids</taxon>
        <taxon>fabids</taxon>
        <taxon>Malpighiales</taxon>
        <taxon>Rhizophoraceae</taxon>
        <taxon>Rhizophora</taxon>
    </lineage>
</organism>
<accession>A0A2P2MXA5</accession>
<dbReference type="AlphaFoldDB" id="A0A2P2MXA5"/>
<sequence length="38" mass="4362">MCVTSLVYAKTTGVTPINLIIRNDYQYFVLKATQIRQV</sequence>
<name>A0A2P2MXA5_RHIMU</name>
<proteinExistence type="predicted"/>